<feature type="transmembrane region" description="Helical" evidence="10">
    <location>
        <begin position="79"/>
        <end position="102"/>
    </location>
</feature>
<feature type="region of interest" description="Disordered" evidence="9">
    <location>
        <begin position="1"/>
        <end position="31"/>
    </location>
</feature>
<evidence type="ECO:0000256" key="4">
    <source>
        <dbReference type="ARBA" id="ARBA00022553"/>
    </source>
</evidence>
<dbReference type="GO" id="GO:0005886">
    <property type="term" value="C:plasma membrane"/>
    <property type="evidence" value="ECO:0007669"/>
    <property type="project" value="TreeGrafter"/>
</dbReference>
<dbReference type="PIRSF" id="PIRSF002744">
    <property type="entry name" value="Pur-cyt_permease"/>
    <property type="match status" value="1"/>
</dbReference>
<feature type="transmembrane region" description="Helical" evidence="10">
    <location>
        <begin position="255"/>
        <end position="276"/>
    </location>
</feature>
<gene>
    <name evidence="11" type="ORF">N7492_003868</name>
</gene>
<dbReference type="GO" id="GO:0022857">
    <property type="term" value="F:transmembrane transporter activity"/>
    <property type="evidence" value="ECO:0007669"/>
    <property type="project" value="InterPro"/>
</dbReference>
<evidence type="ECO:0000256" key="2">
    <source>
        <dbReference type="ARBA" id="ARBA00008974"/>
    </source>
</evidence>
<evidence type="ECO:0000256" key="7">
    <source>
        <dbReference type="ARBA" id="ARBA00023136"/>
    </source>
</evidence>
<name>A0A9W9IK97_9EURO</name>
<dbReference type="EMBL" id="JAPQKO010000002">
    <property type="protein sequence ID" value="KAJ5180658.1"/>
    <property type="molecule type" value="Genomic_DNA"/>
</dbReference>
<evidence type="ECO:0000256" key="3">
    <source>
        <dbReference type="ARBA" id="ARBA00022448"/>
    </source>
</evidence>
<feature type="transmembrane region" description="Helical" evidence="10">
    <location>
        <begin position="339"/>
        <end position="359"/>
    </location>
</feature>
<dbReference type="PANTHER" id="PTHR31806">
    <property type="entry name" value="PURINE-CYTOSINE PERMEASE FCY2-RELATED"/>
    <property type="match status" value="1"/>
</dbReference>
<dbReference type="Pfam" id="PF02133">
    <property type="entry name" value="Transp_cyt_pur"/>
    <property type="match status" value="1"/>
</dbReference>
<evidence type="ECO:0000256" key="6">
    <source>
        <dbReference type="ARBA" id="ARBA00022989"/>
    </source>
</evidence>
<reference evidence="11" key="1">
    <citation type="submission" date="2022-11" db="EMBL/GenBank/DDBJ databases">
        <authorList>
            <person name="Petersen C."/>
        </authorList>
    </citation>
    <scope>NUCLEOTIDE SEQUENCE</scope>
    <source>
        <strain evidence="11">IBT 21917</strain>
    </source>
</reference>
<dbReference type="PANTHER" id="PTHR31806:SF16">
    <property type="entry name" value="PURINE-CYTOSINE TRANSPORTER (EUROFUNG)"/>
    <property type="match status" value="1"/>
</dbReference>
<dbReference type="AlphaFoldDB" id="A0A9W9IK97"/>
<comment type="caution">
    <text evidence="11">The sequence shown here is derived from an EMBL/GenBank/DDBJ whole genome shotgun (WGS) entry which is preliminary data.</text>
</comment>
<keyword evidence="6 10" id="KW-1133">Transmembrane helix</keyword>
<feature type="compositionally biased region" description="Basic and acidic residues" evidence="9">
    <location>
        <begin position="1"/>
        <end position="10"/>
    </location>
</feature>
<dbReference type="Gene3D" id="1.10.4160.10">
    <property type="entry name" value="Hydantoin permease"/>
    <property type="match status" value="1"/>
</dbReference>
<feature type="transmembrane region" description="Helical" evidence="10">
    <location>
        <begin position="486"/>
        <end position="505"/>
    </location>
</feature>
<proteinExistence type="inferred from homology"/>
<protein>
    <recommendedName>
        <fullName evidence="13">Purine-cytosine permease</fullName>
    </recommendedName>
</protein>
<evidence type="ECO:0000256" key="8">
    <source>
        <dbReference type="PIRNR" id="PIRNR002744"/>
    </source>
</evidence>
<evidence type="ECO:0000313" key="11">
    <source>
        <dbReference type="EMBL" id="KAJ5180658.1"/>
    </source>
</evidence>
<keyword evidence="7 8" id="KW-0472">Membrane</keyword>
<evidence type="ECO:0000256" key="10">
    <source>
        <dbReference type="SAM" id="Phobius"/>
    </source>
</evidence>
<keyword evidence="5 10" id="KW-0812">Transmembrane</keyword>
<feature type="compositionally biased region" description="Polar residues" evidence="9">
    <location>
        <begin position="12"/>
        <end position="29"/>
    </location>
</feature>
<keyword evidence="12" id="KW-1185">Reference proteome</keyword>
<sequence>MKTDDVEKGHASSPTLQCVSPTELESPTNPKEEVVVEYKPTSFFQKCLWKMKNVEPHGIRQIPLEDRQEVNSSTWLHMLLMWFSMALGTNNIVVGSMGTLVLGLSFKDAAICAVLGNFLGAMTVGYMSIWGPVSGNRTLIVARYFMGYYPSQFCCVLNVFTNVGYNMVNSVVGGQILSKVCDGHISVMVGIIVVSLASWAMAIFGMKVFALYERFSWVPQLMVLCVMLGSAGSLFDFDIHTPASPEQLNAKRITFFSLALSIALSWTPLAADYYVYYPPQMQRWRTFVVTLMGSSSAMIMTLLIGVGLGTVLTSSPMYAAKYGSDPGGLLMTAYDSLGGFGKFCAVINVLALVANNTPGAYSMGMNFQMLGSVFQRVPQFIFTTLSTIIYTACAMGGRSALYEVFKGFLPLIGYWVMMFLVICLQEDVLFRRRKGYDWAAWNSRSKLPLGIAAAMSFLIGWVGAVLGMDQAYYAGVVARLTGGADLGLWMGAGFTAISFPALRVLELRFIGR</sequence>
<dbReference type="OrthoDB" id="5428495at2759"/>
<evidence type="ECO:0000256" key="1">
    <source>
        <dbReference type="ARBA" id="ARBA00004141"/>
    </source>
</evidence>
<feature type="transmembrane region" description="Helical" evidence="10">
    <location>
        <begin position="297"/>
        <end position="319"/>
    </location>
</feature>
<evidence type="ECO:0000256" key="5">
    <source>
        <dbReference type="ARBA" id="ARBA00022692"/>
    </source>
</evidence>
<dbReference type="GO" id="GO:0000329">
    <property type="term" value="C:fungal-type vacuole membrane"/>
    <property type="evidence" value="ECO:0007669"/>
    <property type="project" value="TreeGrafter"/>
</dbReference>
<evidence type="ECO:0000313" key="12">
    <source>
        <dbReference type="Proteomes" id="UP001146351"/>
    </source>
</evidence>
<comment type="subcellular location">
    <subcellularLocation>
        <location evidence="1">Membrane</location>
        <topology evidence="1">Multi-pass membrane protein</topology>
    </subcellularLocation>
</comment>
<accession>A0A9W9IK97</accession>
<feature type="transmembrane region" description="Helical" evidence="10">
    <location>
        <begin position="109"/>
        <end position="129"/>
    </location>
</feature>
<dbReference type="InterPro" id="IPR001248">
    <property type="entry name" value="Pur-cyt_permease"/>
</dbReference>
<keyword evidence="4" id="KW-0597">Phosphoprotein</keyword>
<feature type="transmembrane region" description="Helical" evidence="10">
    <location>
        <begin position="380"/>
        <end position="401"/>
    </location>
</feature>
<feature type="transmembrane region" description="Helical" evidence="10">
    <location>
        <begin position="447"/>
        <end position="466"/>
    </location>
</feature>
<keyword evidence="3 8" id="KW-0813">Transport</keyword>
<evidence type="ECO:0008006" key="13">
    <source>
        <dbReference type="Google" id="ProtNLM"/>
    </source>
</evidence>
<dbReference type="FunFam" id="1.10.4160.10:FF:000002">
    <property type="entry name" value="Purine-cytosine permease fcyB"/>
    <property type="match status" value="1"/>
</dbReference>
<feature type="transmembrane region" description="Helical" evidence="10">
    <location>
        <begin position="185"/>
        <end position="205"/>
    </location>
</feature>
<organism evidence="11 12">
    <name type="scientific">Penicillium capsulatum</name>
    <dbReference type="NCBI Taxonomy" id="69766"/>
    <lineage>
        <taxon>Eukaryota</taxon>
        <taxon>Fungi</taxon>
        <taxon>Dikarya</taxon>
        <taxon>Ascomycota</taxon>
        <taxon>Pezizomycotina</taxon>
        <taxon>Eurotiomycetes</taxon>
        <taxon>Eurotiomycetidae</taxon>
        <taxon>Eurotiales</taxon>
        <taxon>Aspergillaceae</taxon>
        <taxon>Penicillium</taxon>
    </lineage>
</organism>
<evidence type="ECO:0000256" key="9">
    <source>
        <dbReference type="SAM" id="MobiDB-lite"/>
    </source>
</evidence>
<comment type="similarity">
    <text evidence="2 8">Belongs to the purine-cytosine permease (2.A.39) family.</text>
</comment>
<reference evidence="11" key="2">
    <citation type="journal article" date="2023" name="IMA Fungus">
        <title>Comparative genomic study of the Penicillium genus elucidates a diverse pangenome and 15 lateral gene transfer events.</title>
        <authorList>
            <person name="Petersen C."/>
            <person name="Sorensen T."/>
            <person name="Nielsen M.R."/>
            <person name="Sondergaard T.E."/>
            <person name="Sorensen J.L."/>
            <person name="Fitzpatrick D.A."/>
            <person name="Frisvad J.C."/>
            <person name="Nielsen K.L."/>
        </authorList>
    </citation>
    <scope>NUCLEOTIDE SEQUENCE</scope>
    <source>
        <strain evidence="11">IBT 21917</strain>
    </source>
</reference>
<dbReference type="Proteomes" id="UP001146351">
    <property type="component" value="Unassembled WGS sequence"/>
</dbReference>
<dbReference type="InterPro" id="IPR026030">
    <property type="entry name" value="Pur-cyt_permease_Fcy2/21/22"/>
</dbReference>
<feature type="transmembrane region" description="Helical" evidence="10">
    <location>
        <begin position="407"/>
        <end position="426"/>
    </location>
</feature>
<dbReference type="GO" id="GO:0015851">
    <property type="term" value="P:nucleobase transport"/>
    <property type="evidence" value="ECO:0007669"/>
    <property type="project" value="UniProtKB-ARBA"/>
</dbReference>